<accession>A0ABN7RX09</accession>
<reference evidence="2 3" key="1">
    <citation type="submission" date="2021-04" db="EMBL/GenBank/DDBJ databases">
        <authorList>
            <person name="Bliznina A."/>
        </authorList>
    </citation>
    <scope>NUCLEOTIDE SEQUENCE [LARGE SCALE GENOMIC DNA]</scope>
</reference>
<name>A0ABN7RX09_OIKDI</name>
<keyword evidence="3" id="KW-1185">Reference proteome</keyword>
<sequence length="515" mass="58845">MSMVLKEVRGLHRANSNTQPNSVKVPRDEEEIEPEEFDAGNNNDSQSCMNQIAGQQTLLLLHHEGRGAWNWAPTEPHLSESEYSPSISPALSLTPPTMTPSNRFAAGLPQEIFIQMMQNLSSKDLSCLPYWIEAERMMATFKLYNTAYFTEAVLHTTISKWRNAPPEEKAELKNGVVHGTGLGQIVKETIHAIRAHPERFDNKRKLEIAYDLLQIGYSLKKSDIAVLINLCHYEESNIVPLEEVILFCKTNFSHFLVREIKPELKMTMINSAACWLGSSTYPFTWPEYDLILLTKTLGDYICCEEFRHIGLERTIPEIFLSIDISFDKKHPDGRLLTIHWLDAFHRVFGKRAEDHELFKQIVIRCAIVLHAADFNNFTQKDWSCIIRACGRFSGERVVHDLLFKLAKCIPDYNPNVRDILHNFVKLDRAEVKSRILRNYVAASLTKLGNHNKLALCECKTTLGHVRSCYGVKKNELLDAMDIIITSEGFVSKTVMDFCRNLSRSRSQSRASVVSW</sequence>
<evidence type="ECO:0000256" key="1">
    <source>
        <dbReference type="SAM" id="MobiDB-lite"/>
    </source>
</evidence>
<feature type="region of interest" description="Disordered" evidence="1">
    <location>
        <begin position="1"/>
        <end position="45"/>
    </location>
</feature>
<dbReference type="Proteomes" id="UP001158576">
    <property type="component" value="Chromosome PAR"/>
</dbReference>
<gene>
    <name evidence="2" type="ORF">OKIOD_LOCUS2607</name>
</gene>
<evidence type="ECO:0000313" key="2">
    <source>
        <dbReference type="EMBL" id="CAG5085922.1"/>
    </source>
</evidence>
<protein>
    <submittedName>
        <fullName evidence="2">Oidioi.mRNA.OKI2018_I69.PAR.g11049.t1.cds</fullName>
    </submittedName>
</protein>
<organism evidence="2 3">
    <name type="scientific">Oikopleura dioica</name>
    <name type="common">Tunicate</name>
    <dbReference type="NCBI Taxonomy" id="34765"/>
    <lineage>
        <taxon>Eukaryota</taxon>
        <taxon>Metazoa</taxon>
        <taxon>Chordata</taxon>
        <taxon>Tunicata</taxon>
        <taxon>Appendicularia</taxon>
        <taxon>Copelata</taxon>
        <taxon>Oikopleuridae</taxon>
        <taxon>Oikopleura</taxon>
    </lineage>
</organism>
<dbReference type="EMBL" id="OU015568">
    <property type="protein sequence ID" value="CAG5085922.1"/>
    <property type="molecule type" value="Genomic_DNA"/>
</dbReference>
<feature type="compositionally biased region" description="Basic and acidic residues" evidence="1">
    <location>
        <begin position="1"/>
        <end position="10"/>
    </location>
</feature>
<feature type="compositionally biased region" description="Acidic residues" evidence="1">
    <location>
        <begin position="28"/>
        <end position="38"/>
    </location>
</feature>
<proteinExistence type="predicted"/>
<evidence type="ECO:0000313" key="3">
    <source>
        <dbReference type="Proteomes" id="UP001158576"/>
    </source>
</evidence>